<dbReference type="RefSeq" id="WP_183884091.1">
    <property type="nucleotide sequence ID" value="NZ_JACHCE010000008.1"/>
</dbReference>
<proteinExistence type="predicted"/>
<organism evidence="1 2">
    <name type="scientific">Pedobacter cryoconitis</name>
    <dbReference type="NCBI Taxonomy" id="188932"/>
    <lineage>
        <taxon>Bacteria</taxon>
        <taxon>Pseudomonadati</taxon>
        <taxon>Bacteroidota</taxon>
        <taxon>Sphingobacteriia</taxon>
        <taxon>Sphingobacteriales</taxon>
        <taxon>Sphingobacteriaceae</taxon>
        <taxon>Pedobacter</taxon>
    </lineage>
</organism>
<dbReference type="AlphaFoldDB" id="A0A7W9E0R4"/>
<dbReference type="EMBL" id="JACHCE010000008">
    <property type="protein sequence ID" value="MBB5638243.1"/>
    <property type="molecule type" value="Genomic_DNA"/>
</dbReference>
<dbReference type="Proteomes" id="UP000537204">
    <property type="component" value="Unassembled WGS sequence"/>
</dbReference>
<evidence type="ECO:0000313" key="2">
    <source>
        <dbReference type="Proteomes" id="UP000537204"/>
    </source>
</evidence>
<sequence>MAKFGVYIIESLRSEEFADGENLASILKLANIEHQYHWADSVSHFFELIADFKISRFKYLHISCHADEEGIQINGNDISNSEFSEALNGTLRNRRLFMSACRAANDDLAARVITVCGAYSLIGTGIDLRFVTSAVFWPAFYHVMKEIDAGAMSRADLKAKLKQCAVLFGFPIRYYSYLKADRKGSIRKLEITGFEDSPRTTTINIKT</sequence>
<accession>A0A7W9E0R4</accession>
<reference evidence="1 2" key="1">
    <citation type="submission" date="2020-08" db="EMBL/GenBank/DDBJ databases">
        <title>Genomic Encyclopedia of Type Strains, Phase IV (KMG-V): Genome sequencing to study the core and pangenomes of soil and plant-associated prokaryotes.</title>
        <authorList>
            <person name="Whitman W."/>
        </authorList>
    </citation>
    <scope>NUCLEOTIDE SEQUENCE [LARGE SCALE GENOMIC DNA]</scope>
    <source>
        <strain evidence="1 2">S3M1</strain>
    </source>
</reference>
<evidence type="ECO:0008006" key="3">
    <source>
        <dbReference type="Google" id="ProtNLM"/>
    </source>
</evidence>
<comment type="caution">
    <text evidence="1">The sequence shown here is derived from an EMBL/GenBank/DDBJ whole genome shotgun (WGS) entry which is preliminary data.</text>
</comment>
<protein>
    <recommendedName>
        <fullName evidence="3">CHAT domain-containing protein</fullName>
    </recommendedName>
</protein>
<name>A0A7W9E0R4_9SPHI</name>
<gene>
    <name evidence="1" type="ORF">HDE68_004172</name>
</gene>
<evidence type="ECO:0000313" key="1">
    <source>
        <dbReference type="EMBL" id="MBB5638243.1"/>
    </source>
</evidence>